<dbReference type="Pfam" id="PF18146">
    <property type="entry name" value="CinA_KH"/>
    <property type="match status" value="1"/>
</dbReference>
<dbReference type="PANTHER" id="PTHR13939">
    <property type="entry name" value="NICOTINAMIDE-NUCLEOTIDE AMIDOHYDROLASE PNCC"/>
    <property type="match status" value="1"/>
</dbReference>
<dbReference type="NCBIfam" id="NF001813">
    <property type="entry name" value="PRK00549.1"/>
    <property type="match status" value="1"/>
</dbReference>
<dbReference type="EMBL" id="UINC01026538">
    <property type="protein sequence ID" value="SVB04173.1"/>
    <property type="molecule type" value="Genomic_DNA"/>
</dbReference>
<sequence>VGTELLLGQIVDTNSAWISERLAEVGIDCRRHTSVGDNPARMLDALRESLGRADAVIVTGGLGPTQDDVTREVIAELMGVGLERDPDLVERIRSRFSGRGRAMPENNLRQADIPVGALVIPELPGTAPGLVCPLEDGKVVYAVPGVPWEMRQMMEGTVLGDLRRRAGIGSVIQSRVLRTWGQSESGLAEDLAGEIERLDRDGGPTLAFLASGIEGLRVRITAKAGSEDEVLGLLDDEEERVRALVGRYVFGCDEETMEAVVLDELVGQGLTLAVAESLTGGLIGARLTDIPGSSRAFRGSVVAYHGDIKQGLLGVPDGLVVGEAAVRAMALGACRVLSADVSVAVTGVAGPEHLGDEPPGTVWMATSVDGVVEAIRVIFPADRAQVRQFTVITVLNLLRLRLLARRGA</sequence>
<dbReference type="AlphaFoldDB" id="A0A382AT29"/>
<dbReference type="InterPro" id="IPR001453">
    <property type="entry name" value="MoaB/Mog_dom"/>
</dbReference>
<dbReference type="Gene3D" id="3.30.70.2860">
    <property type="match status" value="1"/>
</dbReference>
<dbReference type="InterPro" id="IPR008135">
    <property type="entry name" value="Competence-induced_CinA"/>
</dbReference>
<dbReference type="HAMAP" id="MF_00226_B">
    <property type="entry name" value="CinA_B"/>
    <property type="match status" value="1"/>
</dbReference>
<dbReference type="SMART" id="SM00852">
    <property type="entry name" value="MoCF_biosynth"/>
    <property type="match status" value="1"/>
</dbReference>
<dbReference type="Pfam" id="PF00994">
    <property type="entry name" value="MoCF_biosynth"/>
    <property type="match status" value="1"/>
</dbReference>
<proteinExistence type="inferred from homology"/>
<dbReference type="InterPro" id="IPR008136">
    <property type="entry name" value="CinA_C"/>
</dbReference>
<dbReference type="PANTHER" id="PTHR13939:SF0">
    <property type="entry name" value="NMN AMIDOHYDROLASE-LIKE PROTEIN YFAY"/>
    <property type="match status" value="1"/>
</dbReference>
<dbReference type="CDD" id="cd00885">
    <property type="entry name" value="cinA"/>
    <property type="match status" value="1"/>
</dbReference>
<organism evidence="2">
    <name type="scientific">marine metagenome</name>
    <dbReference type="NCBI Taxonomy" id="408172"/>
    <lineage>
        <taxon>unclassified sequences</taxon>
        <taxon>metagenomes</taxon>
        <taxon>ecological metagenomes</taxon>
    </lineage>
</organism>
<dbReference type="InterPro" id="IPR036653">
    <property type="entry name" value="CinA-like_C"/>
</dbReference>
<evidence type="ECO:0000259" key="1">
    <source>
        <dbReference type="SMART" id="SM00852"/>
    </source>
</evidence>
<dbReference type="Pfam" id="PF02464">
    <property type="entry name" value="CinA"/>
    <property type="match status" value="1"/>
</dbReference>
<protein>
    <recommendedName>
        <fullName evidence="1">MoaB/Mog domain-containing protein</fullName>
    </recommendedName>
</protein>
<feature type="domain" description="MoaB/Mog" evidence="1">
    <location>
        <begin position="1"/>
        <end position="165"/>
    </location>
</feature>
<dbReference type="NCBIfam" id="TIGR00200">
    <property type="entry name" value="cinA_nterm"/>
    <property type="match status" value="1"/>
</dbReference>
<dbReference type="Gene3D" id="3.40.980.10">
    <property type="entry name" value="MoaB/Mog-like domain"/>
    <property type="match status" value="1"/>
</dbReference>
<feature type="non-terminal residue" evidence="2">
    <location>
        <position position="1"/>
    </location>
</feature>
<dbReference type="SUPFAM" id="SSF53218">
    <property type="entry name" value="Molybdenum cofactor biosynthesis proteins"/>
    <property type="match status" value="1"/>
</dbReference>
<accession>A0A382AT29</accession>
<dbReference type="Gene3D" id="3.90.950.20">
    <property type="entry name" value="CinA-like"/>
    <property type="match status" value="1"/>
</dbReference>
<dbReference type="InterPro" id="IPR036425">
    <property type="entry name" value="MoaB/Mog-like_dom_sf"/>
</dbReference>
<dbReference type="InterPro" id="IPR041424">
    <property type="entry name" value="CinA_KH"/>
</dbReference>
<name>A0A382AT29_9ZZZZ</name>
<dbReference type="SUPFAM" id="SSF142433">
    <property type="entry name" value="CinA-like"/>
    <property type="match status" value="1"/>
</dbReference>
<dbReference type="PIRSF" id="PIRSF006728">
    <property type="entry name" value="CinA"/>
    <property type="match status" value="1"/>
</dbReference>
<dbReference type="NCBIfam" id="TIGR00199">
    <property type="entry name" value="PncC_domain"/>
    <property type="match status" value="1"/>
</dbReference>
<gene>
    <name evidence="2" type="ORF">METZ01_LOCUS157027</name>
</gene>
<dbReference type="InterPro" id="IPR050101">
    <property type="entry name" value="CinA"/>
</dbReference>
<reference evidence="2" key="1">
    <citation type="submission" date="2018-05" db="EMBL/GenBank/DDBJ databases">
        <authorList>
            <person name="Lanie J.A."/>
            <person name="Ng W.-L."/>
            <person name="Kazmierczak K.M."/>
            <person name="Andrzejewski T.M."/>
            <person name="Davidsen T.M."/>
            <person name="Wayne K.J."/>
            <person name="Tettelin H."/>
            <person name="Glass J.I."/>
            <person name="Rusch D."/>
            <person name="Podicherti R."/>
            <person name="Tsui H.-C.T."/>
            <person name="Winkler M.E."/>
        </authorList>
    </citation>
    <scope>NUCLEOTIDE SEQUENCE</scope>
</reference>
<evidence type="ECO:0000313" key="2">
    <source>
        <dbReference type="EMBL" id="SVB04173.1"/>
    </source>
</evidence>